<dbReference type="PANTHER" id="PTHR30347:SF1">
    <property type="entry name" value="MECHANOSENSITIVE CHANNEL MSCK"/>
    <property type="match status" value="1"/>
</dbReference>
<feature type="transmembrane region" description="Helical" evidence="7">
    <location>
        <begin position="271"/>
        <end position="288"/>
    </location>
</feature>
<feature type="domain" description="Mechanosensitive ion channel MscS C-terminal" evidence="10">
    <location>
        <begin position="709"/>
        <end position="792"/>
    </location>
</feature>
<dbReference type="InterPro" id="IPR049278">
    <property type="entry name" value="MS_channel_C"/>
</dbReference>
<keyword evidence="5 7" id="KW-1133">Transmembrane helix</keyword>
<evidence type="ECO:0000313" key="12">
    <source>
        <dbReference type="Proteomes" id="UP000509782"/>
    </source>
</evidence>
<feature type="domain" description="Mechanosensitive ion channel MscS" evidence="9">
    <location>
        <begin position="635"/>
        <end position="701"/>
    </location>
</feature>
<dbReference type="SUPFAM" id="SSF50182">
    <property type="entry name" value="Sm-like ribonucleoproteins"/>
    <property type="match status" value="1"/>
</dbReference>
<dbReference type="RefSeq" id="WP_174717361.1">
    <property type="nucleotide sequence ID" value="NZ_CP054569.1"/>
</dbReference>
<evidence type="ECO:0000256" key="6">
    <source>
        <dbReference type="ARBA" id="ARBA00023136"/>
    </source>
</evidence>
<feature type="transmembrane region" description="Helical" evidence="7">
    <location>
        <begin position="617"/>
        <end position="637"/>
    </location>
</feature>
<protein>
    <submittedName>
        <fullName evidence="11">Mechanosensitive ion channel</fullName>
    </submittedName>
</protein>
<dbReference type="InterPro" id="IPR023408">
    <property type="entry name" value="MscS_beta-dom_sf"/>
</dbReference>
<feature type="signal peptide" evidence="8">
    <location>
        <begin position="1"/>
        <end position="26"/>
    </location>
</feature>
<feature type="chain" id="PRO_5026816236" evidence="8">
    <location>
        <begin position="27"/>
        <end position="827"/>
    </location>
</feature>
<dbReference type="InterPro" id="IPR011066">
    <property type="entry name" value="MscS_channel_C_sf"/>
</dbReference>
<dbReference type="AlphaFoldDB" id="A0A6N0JV28"/>
<dbReference type="Pfam" id="PF00924">
    <property type="entry name" value="MS_channel_2nd"/>
    <property type="match status" value="1"/>
</dbReference>
<dbReference type="InterPro" id="IPR010920">
    <property type="entry name" value="LSM_dom_sf"/>
</dbReference>
<dbReference type="GO" id="GO:0005886">
    <property type="term" value="C:plasma membrane"/>
    <property type="evidence" value="ECO:0007669"/>
    <property type="project" value="UniProtKB-SubCell"/>
</dbReference>
<accession>A0A6N0JV28</accession>
<keyword evidence="6 7" id="KW-0472">Membrane</keyword>
<keyword evidence="8" id="KW-0732">Signal</keyword>
<organism evidence="11 12">
    <name type="scientific">Achromobacter denitrificans</name>
    <name type="common">Alcaligenes denitrificans</name>
    <dbReference type="NCBI Taxonomy" id="32002"/>
    <lineage>
        <taxon>Bacteria</taxon>
        <taxon>Pseudomonadati</taxon>
        <taxon>Pseudomonadota</taxon>
        <taxon>Betaproteobacteria</taxon>
        <taxon>Burkholderiales</taxon>
        <taxon>Alcaligenaceae</taxon>
        <taxon>Achromobacter</taxon>
    </lineage>
</organism>
<feature type="transmembrane region" description="Helical" evidence="7">
    <location>
        <begin position="501"/>
        <end position="519"/>
    </location>
</feature>
<feature type="transmembrane region" description="Helical" evidence="7">
    <location>
        <begin position="459"/>
        <end position="480"/>
    </location>
</feature>
<evidence type="ECO:0000256" key="2">
    <source>
        <dbReference type="ARBA" id="ARBA00008017"/>
    </source>
</evidence>
<feature type="transmembrane region" description="Helical" evidence="7">
    <location>
        <begin position="425"/>
        <end position="447"/>
    </location>
</feature>
<dbReference type="Gene3D" id="1.10.287.1260">
    <property type="match status" value="1"/>
</dbReference>
<evidence type="ECO:0000259" key="9">
    <source>
        <dbReference type="Pfam" id="PF00924"/>
    </source>
</evidence>
<reference evidence="11 12" key="1">
    <citation type="submission" date="2020-05" db="EMBL/GenBank/DDBJ databases">
        <title>FDA dAtabase for Regulatory Grade micrObial Sequences (FDA-ARGOS): Supporting development and validation of Infectious Disease Dx tests.</title>
        <authorList>
            <person name="Sproer C."/>
            <person name="Gronow S."/>
            <person name="Severitt S."/>
            <person name="Schroder I."/>
            <person name="Tallon L."/>
            <person name="Sadzewicz L."/>
            <person name="Zhao X."/>
            <person name="Vavikolanu K."/>
            <person name="Mehta A."/>
            <person name="Aluvathingal J."/>
            <person name="Nadendla S."/>
            <person name="Myers T."/>
            <person name="Yan Y."/>
            <person name="Sichtig H."/>
        </authorList>
    </citation>
    <scope>NUCLEOTIDE SEQUENCE [LARGE SCALE GENOMIC DNA]</scope>
    <source>
        <strain evidence="11 12">FDAARGOS_787</strain>
    </source>
</reference>
<evidence type="ECO:0000313" key="11">
    <source>
        <dbReference type="EMBL" id="QKQ50874.1"/>
    </source>
</evidence>
<dbReference type="Proteomes" id="UP000509782">
    <property type="component" value="Chromosome"/>
</dbReference>
<keyword evidence="4 7" id="KW-0812">Transmembrane</keyword>
<evidence type="ECO:0000256" key="1">
    <source>
        <dbReference type="ARBA" id="ARBA00004651"/>
    </source>
</evidence>
<dbReference type="SUPFAM" id="SSF82861">
    <property type="entry name" value="Mechanosensitive channel protein MscS (YggB), transmembrane region"/>
    <property type="match status" value="1"/>
</dbReference>
<sequence>MRAHAKTLFRLIATMLMAGLLGSAHGQDKPAPAAQPAAPVPPAIQMADIPLRADTDHRYAEGVIERVAATDPADALAPRLEAIARSVDEKLHQFQAAQLRTLPVMRLESLERHWVFDARRFDRWQADMQRVTSAYASDAAELARRGDAWQALKNAPGAASLPPALMSRVDSVLAQLALAEQALSGPLARQIALGQRAAAVEGRLMTGQREVAGAIDDIDARLLQLDAPPLWAATDKPAAPGEAMALLRTGMDLELRFAREYAAADTSNQRALHVLQVVLLPLLLWLAWRSRHAIRAREMSETAARVLGRPFSAWLLLAMMGVLLLEADAPLVVQQFALLLAVVPVLRLLPPTTRQQLGAWPYAITGLYLVERLGVLFLASETWYRLHSLALTLLALATVLWLLMRGRRRPDAPAPTRLHQTLRAIAWGAAALLTVSAIANIVGNLSLAEMLTSATVSSGYFGLMLYAGVTIIVTLLQLLLARPGVSRFRIAREHAPPLVQLLIRLVTAGAAVGWAIYAMDRYRVLRATYALVTEVLSYTFAFGNISISLGNILVFVISVLIAFWAARTIRLVLHEELLNRMPLPRGVGNSIASLTYYSVLLLGLAVALSAAGVKASQLAIVLGALGVGIGFGLQNVVNNFVSGLILMFERPIQPGDVVEIGDTSGQVRDIGMRATRIRTFEGADVVVPNGTLLSEKLTNWTMLDRNRRIEINVGLAYGTDPAQAIELLASVARGTLGVSTQPAPIAMFMGFGANTLDFSVRAWTPDFDQWMSIRSDMLSRMYEALKQAGIDIPFPQTDLHLRSISEEAGAMLAQARRTAPDNGPAPT</sequence>
<dbReference type="Gene3D" id="2.30.30.60">
    <property type="match status" value="1"/>
</dbReference>
<feature type="transmembrane region" description="Helical" evidence="7">
    <location>
        <begin position="587"/>
        <end position="611"/>
    </location>
</feature>
<dbReference type="GO" id="GO:0008381">
    <property type="term" value="F:mechanosensitive monoatomic ion channel activity"/>
    <property type="evidence" value="ECO:0007669"/>
    <property type="project" value="UniProtKB-ARBA"/>
</dbReference>
<dbReference type="Pfam" id="PF21082">
    <property type="entry name" value="MS_channel_3rd"/>
    <property type="match status" value="1"/>
</dbReference>
<feature type="transmembrane region" description="Helical" evidence="7">
    <location>
        <begin position="361"/>
        <end position="380"/>
    </location>
</feature>
<dbReference type="InterPro" id="IPR011014">
    <property type="entry name" value="MscS_channel_TM-2"/>
</dbReference>
<keyword evidence="3" id="KW-1003">Cell membrane</keyword>
<dbReference type="EMBL" id="CP054569">
    <property type="protein sequence ID" value="QKQ50874.1"/>
    <property type="molecule type" value="Genomic_DNA"/>
</dbReference>
<feature type="transmembrane region" description="Helical" evidence="7">
    <location>
        <begin position="308"/>
        <end position="325"/>
    </location>
</feature>
<comment type="similarity">
    <text evidence="2">Belongs to the MscS (TC 1.A.23) family.</text>
</comment>
<dbReference type="Gene3D" id="3.30.70.100">
    <property type="match status" value="1"/>
</dbReference>
<feature type="transmembrane region" description="Helical" evidence="7">
    <location>
        <begin position="386"/>
        <end position="404"/>
    </location>
</feature>
<evidence type="ECO:0000256" key="8">
    <source>
        <dbReference type="SAM" id="SignalP"/>
    </source>
</evidence>
<feature type="transmembrane region" description="Helical" evidence="7">
    <location>
        <begin position="539"/>
        <end position="566"/>
    </location>
</feature>
<feature type="transmembrane region" description="Helical" evidence="7">
    <location>
        <begin position="331"/>
        <end position="349"/>
    </location>
</feature>
<name>A0A6N0JV28_ACHDE</name>
<comment type="subcellular location">
    <subcellularLocation>
        <location evidence="1">Cell membrane</location>
        <topology evidence="1">Multi-pass membrane protein</topology>
    </subcellularLocation>
</comment>
<dbReference type="SUPFAM" id="SSF82689">
    <property type="entry name" value="Mechanosensitive channel protein MscS (YggB), C-terminal domain"/>
    <property type="match status" value="1"/>
</dbReference>
<evidence type="ECO:0000256" key="7">
    <source>
        <dbReference type="SAM" id="Phobius"/>
    </source>
</evidence>
<proteinExistence type="inferred from homology"/>
<evidence type="ECO:0000256" key="3">
    <source>
        <dbReference type="ARBA" id="ARBA00022475"/>
    </source>
</evidence>
<evidence type="ECO:0000256" key="5">
    <source>
        <dbReference type="ARBA" id="ARBA00022989"/>
    </source>
</evidence>
<gene>
    <name evidence="11" type="ORF">FOC81_30805</name>
</gene>
<dbReference type="InterPro" id="IPR006685">
    <property type="entry name" value="MscS_channel_2nd"/>
</dbReference>
<evidence type="ECO:0000256" key="4">
    <source>
        <dbReference type="ARBA" id="ARBA00022692"/>
    </source>
</evidence>
<dbReference type="PANTHER" id="PTHR30347">
    <property type="entry name" value="POTASSIUM CHANNEL RELATED"/>
    <property type="match status" value="1"/>
</dbReference>
<dbReference type="InterPro" id="IPR052702">
    <property type="entry name" value="MscS-like_channel"/>
</dbReference>
<evidence type="ECO:0000259" key="10">
    <source>
        <dbReference type="Pfam" id="PF21082"/>
    </source>
</evidence>